<sequence length="445" mass="50472">MVLLFNSRLKLFPGKLKSKWSGPFKIKEVRPYGAIVLEDPNTNATWTVNASDVKEAHVGRHPNLRTSLRVANNRMVANVRCRSLQRTCITLLHAQLSGLFAAANALVAAANMAPKRPAANPSKRGRTGSGSSSRSGQGFDDFKFKGEENWARYQQLEGRKIWPEMIFDVSPNGPYHRFVEIIEQKNWGKLISPRKTYNADLVREFYANALHTNEDEMFPYTTMVRGRQIRFDRDTINDYLGNPFHMPMGQEFCAFRQHRNRGNWPIPDLVATLLLPHGGFEYNDDNPPKPLRAPKAHMTFFTQLLLNLVLRNIEPCSHMSDGTTDVMGLIYYIDQGLEIDVAGVIANDLKLLVESGLKLGRPKANAQLGFPGLIMGLCEKFKVSIPPKPTDTINVINDAYITRYCKVRNLEGQQHEFLAPGQPSIRRRRQPSFSPSFEQHFPTFF</sequence>
<accession>A0A392M4U5</accession>
<protein>
    <recommendedName>
        <fullName evidence="2">Putative plant transposon protein domain-containing protein</fullName>
    </recommendedName>
</protein>
<proteinExistence type="predicted"/>
<comment type="caution">
    <text evidence="3">The sequence shown here is derived from an EMBL/GenBank/DDBJ whole genome shotgun (WGS) entry which is preliminary data.</text>
</comment>
<feature type="region of interest" description="Disordered" evidence="1">
    <location>
        <begin position="421"/>
        <end position="445"/>
    </location>
</feature>
<dbReference type="InterPro" id="IPR046796">
    <property type="entry name" value="Transposase_32_dom"/>
</dbReference>
<evidence type="ECO:0000313" key="3">
    <source>
        <dbReference type="EMBL" id="MCH82390.1"/>
    </source>
</evidence>
<organism evidence="3 4">
    <name type="scientific">Trifolium medium</name>
    <dbReference type="NCBI Taxonomy" id="97028"/>
    <lineage>
        <taxon>Eukaryota</taxon>
        <taxon>Viridiplantae</taxon>
        <taxon>Streptophyta</taxon>
        <taxon>Embryophyta</taxon>
        <taxon>Tracheophyta</taxon>
        <taxon>Spermatophyta</taxon>
        <taxon>Magnoliopsida</taxon>
        <taxon>eudicotyledons</taxon>
        <taxon>Gunneridae</taxon>
        <taxon>Pentapetalae</taxon>
        <taxon>rosids</taxon>
        <taxon>fabids</taxon>
        <taxon>Fabales</taxon>
        <taxon>Fabaceae</taxon>
        <taxon>Papilionoideae</taxon>
        <taxon>50 kb inversion clade</taxon>
        <taxon>NPAAA clade</taxon>
        <taxon>Hologalegina</taxon>
        <taxon>IRL clade</taxon>
        <taxon>Trifolieae</taxon>
        <taxon>Trifolium</taxon>
    </lineage>
</organism>
<feature type="compositionally biased region" description="Low complexity" evidence="1">
    <location>
        <begin position="129"/>
        <end position="138"/>
    </location>
</feature>
<gene>
    <name evidence="3" type="ORF">A2U01_0003194</name>
</gene>
<dbReference type="AlphaFoldDB" id="A0A392M4U5"/>
<evidence type="ECO:0000259" key="2">
    <source>
        <dbReference type="Pfam" id="PF20167"/>
    </source>
</evidence>
<keyword evidence="4" id="KW-1185">Reference proteome</keyword>
<evidence type="ECO:0000256" key="1">
    <source>
        <dbReference type="SAM" id="MobiDB-lite"/>
    </source>
</evidence>
<dbReference type="Proteomes" id="UP000265520">
    <property type="component" value="Unassembled WGS sequence"/>
</dbReference>
<feature type="non-terminal residue" evidence="3">
    <location>
        <position position="445"/>
    </location>
</feature>
<dbReference type="EMBL" id="LXQA010003622">
    <property type="protein sequence ID" value="MCH82390.1"/>
    <property type="molecule type" value="Genomic_DNA"/>
</dbReference>
<feature type="domain" description="Putative plant transposon protein" evidence="2">
    <location>
        <begin position="185"/>
        <end position="383"/>
    </location>
</feature>
<reference evidence="3 4" key="1">
    <citation type="journal article" date="2018" name="Front. Plant Sci.">
        <title>Red Clover (Trifolium pratense) and Zigzag Clover (T. medium) - A Picture of Genomic Similarities and Differences.</title>
        <authorList>
            <person name="Dluhosova J."/>
            <person name="Istvanek J."/>
            <person name="Nedelnik J."/>
            <person name="Repkova J."/>
        </authorList>
    </citation>
    <scope>NUCLEOTIDE SEQUENCE [LARGE SCALE GENOMIC DNA]</scope>
    <source>
        <strain evidence="4">cv. 10/8</strain>
        <tissue evidence="3">Leaf</tissue>
    </source>
</reference>
<evidence type="ECO:0000313" key="4">
    <source>
        <dbReference type="Proteomes" id="UP000265520"/>
    </source>
</evidence>
<dbReference type="Pfam" id="PF20167">
    <property type="entry name" value="Transposase_32"/>
    <property type="match status" value="1"/>
</dbReference>
<name>A0A392M4U5_9FABA</name>
<feature type="region of interest" description="Disordered" evidence="1">
    <location>
        <begin position="114"/>
        <end position="142"/>
    </location>
</feature>